<dbReference type="Pfam" id="PF00593">
    <property type="entry name" value="TonB_dep_Rec_b-barrel"/>
    <property type="match status" value="1"/>
</dbReference>
<keyword evidence="1" id="KW-0998">Cell outer membrane</keyword>
<dbReference type="RefSeq" id="WP_217946009.1">
    <property type="nucleotide sequence ID" value="NZ_JAHTGR010000025.1"/>
</dbReference>
<evidence type="ECO:0000259" key="4">
    <source>
        <dbReference type="Pfam" id="PF00593"/>
    </source>
</evidence>
<reference evidence="7" key="2">
    <citation type="submission" date="2022-03" db="EMBL/GenBank/DDBJ databases">
        <title>Genome Encyclopedia of Bacteria and Archaea VI: Functional Genomics of Type Strains.</title>
        <authorList>
            <person name="Whitman W."/>
        </authorList>
    </citation>
    <scope>NUCLEOTIDE SEQUENCE</scope>
    <source>
        <strain evidence="7">HSC-15S17</strain>
    </source>
</reference>
<gene>
    <name evidence="6" type="ORF">KVP70_29790</name>
    <name evidence="7" type="ORF">L1274_006156</name>
</gene>
<keyword evidence="2" id="KW-0798">TonB box</keyword>
<evidence type="ECO:0000313" key="9">
    <source>
        <dbReference type="Proteomes" id="UP001162889"/>
    </source>
</evidence>
<accession>A0AA41HJ51</accession>
<dbReference type="InterPro" id="IPR012910">
    <property type="entry name" value="Plug_dom"/>
</dbReference>
<evidence type="ECO:0000313" key="8">
    <source>
        <dbReference type="Proteomes" id="UP001155901"/>
    </source>
</evidence>
<feature type="domain" description="TonB-dependent receptor-like beta-barrel" evidence="4">
    <location>
        <begin position="365"/>
        <end position="916"/>
    </location>
</feature>
<dbReference type="EMBL" id="JALJZU010000018">
    <property type="protein sequence ID" value="MCP2012392.1"/>
    <property type="molecule type" value="Genomic_DNA"/>
</dbReference>
<dbReference type="InterPro" id="IPR039426">
    <property type="entry name" value="TonB-dep_rcpt-like"/>
</dbReference>
<sequence length="956" mass="102544">MMVETVLARSVRLMCAGGLALGMHAAIAQTSDVNNVARVEITGSSIKRIAKEGSLPVQTLTRADIDQSGANNVADLVAQLPSMQGFITSSTSVNGGGNGIQTASIHAIGTQYTLVLLNGRRMAPYGTGSAVNLASIPLSAVERVEILTDGASTLYGSDAIAGVVNFILKKNVQDLTIEGNFDAPQKSGGKSGNLSITKGFGDLETDGYNVLLAYSHDEQKELNSSQREFSKTGARRFTENGKQYATWQTSINSTPANVEVLNSKTDLDEVLNTDLLNKGSCTQPNTFSRGGACRFDYPATVQLLPELKRDSLFASGKLRLNKETTVFSELVLSKFASTARYAPAAQPLTVFSTDPVTGVKTTNQNYIGAYNKSILPLLAGKGINPAELTDALWFYRGADAGGRTDEYRTDAAHFVLGIDSSYAGWDVGASFTHSQNKQTDQALAGYMSGDKFEELVRTGAYNPFVSSTGAAAVLAPAVLHQQLDEIKSKLDVIGAHASREVFDLPGGPASLGVGADFTKQTYQDTPSKIAMGPGPGNPGWTDVEIGGGTGAQALDASRTNWGAFGELLLPIAKNLEATTAVRYDSYSAVDKKNVSYDSNGKASPSGKVGEDVAKATYKLSVRYTPTQQLLLRSSYGTGFKAPTMNNIADPLKNAGSSNSFPCPVKAPDPRAVYCRPGSSEYALLDVGNPATGDGALKAEESKQATLGFRLEPTSMLSFGLDLWDVKLKNQIRTYSQDQLYTKAELNQYIAVYADPIQKSNVLVAVRKPLNLATSHFQGLDWDTTFRAATPIGKASVNWTGTYMLKAEQDVPLVGTEKSIGRFNSYDDVVFRVVSKMVFSLKTSEKLTNSLTVNYRSGYHDKPITEDDQAVRVINADGSIGAVTDLVRDVKSYTTVDYQIKANYIRNLTLTAGIKNLLDQDPPLSVRNSGGGNQVGYDGRYTDPLGRTFYVNASYKF</sequence>
<feature type="chain" id="PRO_5041257341" evidence="3">
    <location>
        <begin position="29"/>
        <end position="956"/>
    </location>
</feature>
<name>A0AA41HJ51_9BURK</name>
<proteinExistence type="inferred from homology"/>
<feature type="signal peptide" evidence="3">
    <location>
        <begin position="1"/>
        <end position="28"/>
    </location>
</feature>
<evidence type="ECO:0000256" key="3">
    <source>
        <dbReference type="SAM" id="SignalP"/>
    </source>
</evidence>
<evidence type="ECO:0000256" key="2">
    <source>
        <dbReference type="RuleBase" id="RU003357"/>
    </source>
</evidence>
<protein>
    <submittedName>
        <fullName evidence="7">Iron complex outermembrane receptor protein</fullName>
    </submittedName>
    <submittedName>
        <fullName evidence="6">TonB-dependent receptor</fullName>
    </submittedName>
</protein>
<keyword evidence="1 2" id="KW-0472">Membrane</keyword>
<evidence type="ECO:0000313" key="7">
    <source>
        <dbReference type="EMBL" id="MCP2012392.1"/>
    </source>
</evidence>
<evidence type="ECO:0000259" key="5">
    <source>
        <dbReference type="Pfam" id="PF07715"/>
    </source>
</evidence>
<feature type="domain" description="TonB-dependent receptor plug" evidence="5">
    <location>
        <begin position="54"/>
        <end position="163"/>
    </location>
</feature>
<comment type="caution">
    <text evidence="6">The sequence shown here is derived from an EMBL/GenBank/DDBJ whole genome shotgun (WGS) entry which is preliminary data.</text>
</comment>
<organism evidence="6 8">
    <name type="scientific">Duganella violaceipulchra</name>
    <dbReference type="NCBI Taxonomy" id="2849652"/>
    <lineage>
        <taxon>Bacteria</taxon>
        <taxon>Pseudomonadati</taxon>
        <taxon>Pseudomonadota</taxon>
        <taxon>Betaproteobacteria</taxon>
        <taxon>Burkholderiales</taxon>
        <taxon>Oxalobacteraceae</taxon>
        <taxon>Telluria group</taxon>
        <taxon>Duganella</taxon>
    </lineage>
</organism>
<dbReference type="Proteomes" id="UP001162889">
    <property type="component" value="Unassembled WGS sequence"/>
</dbReference>
<keyword evidence="1" id="KW-0812">Transmembrane</keyword>
<dbReference type="PANTHER" id="PTHR47234:SF2">
    <property type="entry name" value="TONB-DEPENDENT RECEPTOR"/>
    <property type="match status" value="1"/>
</dbReference>
<evidence type="ECO:0000256" key="1">
    <source>
        <dbReference type="PROSITE-ProRule" id="PRU01360"/>
    </source>
</evidence>
<keyword evidence="1" id="KW-0813">Transport</keyword>
<dbReference type="GO" id="GO:0009279">
    <property type="term" value="C:cell outer membrane"/>
    <property type="evidence" value="ECO:0007669"/>
    <property type="project" value="UniProtKB-SubCell"/>
</dbReference>
<dbReference type="Proteomes" id="UP001155901">
    <property type="component" value="Unassembled WGS sequence"/>
</dbReference>
<dbReference type="Pfam" id="PF07715">
    <property type="entry name" value="Plug"/>
    <property type="match status" value="1"/>
</dbReference>
<evidence type="ECO:0000313" key="6">
    <source>
        <dbReference type="EMBL" id="MBV6325116.1"/>
    </source>
</evidence>
<keyword evidence="6" id="KW-0675">Receptor</keyword>
<dbReference type="EMBL" id="JAHTGR010000025">
    <property type="protein sequence ID" value="MBV6325116.1"/>
    <property type="molecule type" value="Genomic_DNA"/>
</dbReference>
<dbReference type="AlphaFoldDB" id="A0AA41HJ51"/>
<dbReference type="PANTHER" id="PTHR47234">
    <property type="match status" value="1"/>
</dbReference>
<keyword evidence="9" id="KW-1185">Reference proteome</keyword>
<reference evidence="6" key="1">
    <citation type="submission" date="2021-07" db="EMBL/GenBank/DDBJ databases">
        <title>Characterization of violacein-producing bacteria and related species.</title>
        <authorList>
            <person name="Wilson H.S."/>
            <person name="De Leon M.E."/>
        </authorList>
    </citation>
    <scope>NUCLEOTIDE SEQUENCE</scope>
    <source>
        <strain evidence="6">HSC-15S17</strain>
    </source>
</reference>
<comment type="similarity">
    <text evidence="1 2">Belongs to the TonB-dependent receptor family.</text>
</comment>
<comment type="subcellular location">
    <subcellularLocation>
        <location evidence="1">Cell outer membrane</location>
        <topology evidence="1">Multi-pass membrane protein</topology>
    </subcellularLocation>
</comment>
<dbReference type="PROSITE" id="PS52016">
    <property type="entry name" value="TONB_DEPENDENT_REC_3"/>
    <property type="match status" value="1"/>
</dbReference>
<keyword evidence="3" id="KW-0732">Signal</keyword>
<keyword evidence="1" id="KW-1134">Transmembrane beta strand</keyword>
<dbReference type="InterPro" id="IPR000531">
    <property type="entry name" value="Beta-barrel_TonB"/>
</dbReference>